<reference evidence="2 3" key="1">
    <citation type="submission" date="2015-06" db="EMBL/GenBank/DDBJ databases">
        <title>Draft genome of the ant-associated black yeast Phialophora attae CBS 131958.</title>
        <authorList>
            <person name="Moreno L.F."/>
            <person name="Stielow B.J."/>
            <person name="de Hoog S."/>
            <person name="Vicente V.A."/>
            <person name="Weiss V.A."/>
            <person name="de Vries M."/>
            <person name="Cruz L.M."/>
            <person name="Souza E.M."/>
        </authorList>
    </citation>
    <scope>NUCLEOTIDE SEQUENCE [LARGE SCALE GENOMIC DNA]</scope>
    <source>
        <strain evidence="2 3">CBS 131958</strain>
    </source>
</reference>
<accession>A0A0N1H2W2</accession>
<dbReference type="VEuPathDB" id="FungiDB:AB675_3859"/>
<evidence type="ECO:0000313" key="3">
    <source>
        <dbReference type="Proteomes" id="UP000038010"/>
    </source>
</evidence>
<comment type="caution">
    <text evidence="2">The sequence shown here is derived from an EMBL/GenBank/DDBJ whole genome shotgun (WGS) entry which is preliminary data.</text>
</comment>
<feature type="compositionally biased region" description="Acidic residues" evidence="1">
    <location>
        <begin position="214"/>
        <end position="253"/>
    </location>
</feature>
<dbReference type="AlphaFoldDB" id="A0A0N1H2W2"/>
<sequence length="288" mass="32698">MEDIELSTIETSTSRSKGKQKAEDDPIDQSMSDISRIEFGRLSIRQEAADEEMPRAPSPVQPMWSRSPSLKINTRITSSTAPASANRHPLATSSDGRCWASPVKRGRMSLDSDQSMTTAATAPSSSDSPVTPPRAAEHLWFVLDETTMRSNPRLRNLDRRTRNRYTANIYLKHTETIGLGDPDTHSDIDRIAKDDMEVEKDVQADEGNRRIEEMDVDGENTEDEEMEEVNAEERDEIMGEVEGQKEEEEESMEVEVVHEDEVIPEDQVMVSAPMKWVERVEQWERDCD</sequence>
<dbReference type="Proteomes" id="UP000038010">
    <property type="component" value="Unassembled WGS sequence"/>
</dbReference>
<gene>
    <name evidence="2" type="ORF">AB675_3859</name>
</gene>
<feature type="region of interest" description="Disordered" evidence="1">
    <location>
        <begin position="212"/>
        <end position="256"/>
    </location>
</feature>
<feature type="compositionally biased region" description="Polar residues" evidence="1">
    <location>
        <begin position="64"/>
        <end position="83"/>
    </location>
</feature>
<organism evidence="2 3">
    <name type="scientific">Cyphellophora attinorum</name>
    <dbReference type="NCBI Taxonomy" id="1664694"/>
    <lineage>
        <taxon>Eukaryota</taxon>
        <taxon>Fungi</taxon>
        <taxon>Dikarya</taxon>
        <taxon>Ascomycota</taxon>
        <taxon>Pezizomycotina</taxon>
        <taxon>Eurotiomycetes</taxon>
        <taxon>Chaetothyriomycetidae</taxon>
        <taxon>Chaetothyriales</taxon>
        <taxon>Cyphellophoraceae</taxon>
        <taxon>Cyphellophora</taxon>
    </lineage>
</organism>
<evidence type="ECO:0000313" key="2">
    <source>
        <dbReference type="EMBL" id="KPI34920.1"/>
    </source>
</evidence>
<proteinExistence type="predicted"/>
<evidence type="ECO:0000256" key="1">
    <source>
        <dbReference type="SAM" id="MobiDB-lite"/>
    </source>
</evidence>
<protein>
    <submittedName>
        <fullName evidence="2">Uncharacterized protein</fullName>
    </submittedName>
</protein>
<feature type="compositionally biased region" description="Low complexity" evidence="1">
    <location>
        <begin position="117"/>
        <end position="129"/>
    </location>
</feature>
<feature type="region of interest" description="Disordered" evidence="1">
    <location>
        <begin position="1"/>
        <end position="133"/>
    </location>
</feature>
<dbReference type="EMBL" id="LFJN01000047">
    <property type="protein sequence ID" value="KPI34920.1"/>
    <property type="molecule type" value="Genomic_DNA"/>
</dbReference>
<name>A0A0N1H2W2_9EURO</name>
<dbReference type="RefSeq" id="XP_017994883.1">
    <property type="nucleotide sequence ID" value="XM_018143947.1"/>
</dbReference>
<dbReference type="GeneID" id="28735827"/>
<keyword evidence="3" id="KW-1185">Reference proteome</keyword>